<dbReference type="InterPro" id="IPR020948">
    <property type="entry name" value="P_starv_induced_PsiE-like"/>
</dbReference>
<evidence type="ECO:0000256" key="4">
    <source>
        <dbReference type="ARBA" id="ARBA00022989"/>
    </source>
</evidence>
<proteinExistence type="predicted"/>
<gene>
    <name evidence="7" type="ORF">HNP71_001621</name>
</gene>
<evidence type="ECO:0000256" key="1">
    <source>
        <dbReference type="ARBA" id="ARBA00004651"/>
    </source>
</evidence>
<evidence type="ECO:0000313" key="7">
    <source>
        <dbReference type="EMBL" id="MBB5373361.1"/>
    </source>
</evidence>
<keyword evidence="8" id="KW-1185">Reference proteome</keyword>
<evidence type="ECO:0000256" key="5">
    <source>
        <dbReference type="ARBA" id="ARBA00023136"/>
    </source>
</evidence>
<comment type="caution">
    <text evidence="7">The sequence shown here is derived from an EMBL/GenBank/DDBJ whole genome shotgun (WGS) entry which is preliminary data.</text>
</comment>
<evidence type="ECO:0000313" key="8">
    <source>
        <dbReference type="Proteomes" id="UP000553706"/>
    </source>
</evidence>
<feature type="transmembrane region" description="Helical" evidence="6">
    <location>
        <begin position="138"/>
        <end position="155"/>
    </location>
</feature>
<dbReference type="GO" id="GO:0005886">
    <property type="term" value="C:plasma membrane"/>
    <property type="evidence" value="ECO:0007669"/>
    <property type="project" value="UniProtKB-SubCell"/>
</dbReference>
<dbReference type="RefSeq" id="WP_183266370.1">
    <property type="nucleotide sequence ID" value="NZ_JACHFJ010000006.1"/>
</dbReference>
<keyword evidence="5 6" id="KW-0472">Membrane</keyword>
<evidence type="ECO:0000256" key="3">
    <source>
        <dbReference type="ARBA" id="ARBA00022692"/>
    </source>
</evidence>
<dbReference type="EMBL" id="JACHFJ010000006">
    <property type="protein sequence ID" value="MBB5373361.1"/>
    <property type="molecule type" value="Genomic_DNA"/>
</dbReference>
<keyword evidence="2" id="KW-1003">Cell membrane</keyword>
<organism evidence="7 8">
    <name type="scientific">Acidocella aromatica</name>
    <dbReference type="NCBI Taxonomy" id="1303579"/>
    <lineage>
        <taxon>Bacteria</taxon>
        <taxon>Pseudomonadati</taxon>
        <taxon>Pseudomonadota</taxon>
        <taxon>Alphaproteobacteria</taxon>
        <taxon>Acetobacterales</taxon>
        <taxon>Acidocellaceae</taxon>
        <taxon>Acidocella</taxon>
    </lineage>
</organism>
<keyword evidence="3 6" id="KW-0812">Transmembrane</keyword>
<sequence>MSEHPNHTGGNPIVREFSRLLRVFREATPYESFEYVVIQILTALIMVITAVATFGLVVDVWQLAVTNPLDLANISNFQEVFGNIFTVIIALEFKSSLRATFFERKEVVRGRTIMLIALLAVARKFIILDLHEVSPLELLALAASALALGGIYWLIREQDARLAIHKAQTAAQAQKPVE</sequence>
<comment type="subcellular location">
    <subcellularLocation>
        <location evidence="1">Cell membrane</location>
        <topology evidence="1">Multi-pass membrane protein</topology>
    </subcellularLocation>
</comment>
<dbReference type="Pfam" id="PF06146">
    <property type="entry name" value="PsiE"/>
    <property type="match status" value="1"/>
</dbReference>
<dbReference type="Proteomes" id="UP000553706">
    <property type="component" value="Unassembled WGS sequence"/>
</dbReference>
<name>A0A840VP57_9PROT</name>
<dbReference type="AlphaFoldDB" id="A0A840VP57"/>
<evidence type="ECO:0000256" key="6">
    <source>
        <dbReference type="SAM" id="Phobius"/>
    </source>
</evidence>
<feature type="transmembrane region" description="Helical" evidence="6">
    <location>
        <begin position="35"/>
        <end position="57"/>
    </location>
</feature>
<accession>A0A840VP57</accession>
<protein>
    <submittedName>
        <fullName evidence="7">Uncharacterized membrane protein (DUF373 family)</fullName>
    </submittedName>
</protein>
<keyword evidence="4 6" id="KW-1133">Transmembrane helix</keyword>
<evidence type="ECO:0000256" key="2">
    <source>
        <dbReference type="ARBA" id="ARBA00022475"/>
    </source>
</evidence>
<reference evidence="7 8" key="1">
    <citation type="submission" date="2020-08" db="EMBL/GenBank/DDBJ databases">
        <title>Genomic Encyclopedia of Type Strains, Phase IV (KMG-IV): sequencing the most valuable type-strain genomes for metagenomic binning, comparative biology and taxonomic classification.</title>
        <authorList>
            <person name="Goeker M."/>
        </authorList>
    </citation>
    <scope>NUCLEOTIDE SEQUENCE [LARGE SCALE GENOMIC DNA]</scope>
    <source>
        <strain evidence="7 8">DSM 27026</strain>
    </source>
</reference>
<feature type="transmembrane region" description="Helical" evidence="6">
    <location>
        <begin position="107"/>
        <end position="126"/>
    </location>
</feature>